<evidence type="ECO:0000313" key="3">
    <source>
        <dbReference type="Proteomes" id="UP000069272"/>
    </source>
</evidence>
<reference evidence="2" key="2">
    <citation type="submission" date="2022-08" db="UniProtKB">
        <authorList>
            <consortium name="EnsemblMetazoa"/>
        </authorList>
    </citation>
    <scope>IDENTIFICATION</scope>
    <source>
        <strain evidence="2">STECLA/ALBI9_A</strain>
    </source>
</reference>
<evidence type="ECO:0000313" key="2">
    <source>
        <dbReference type="EnsemblMetazoa" id="AALB014150-PA"/>
    </source>
</evidence>
<evidence type="ECO:0000256" key="1">
    <source>
        <dbReference type="SAM" id="MobiDB-lite"/>
    </source>
</evidence>
<feature type="compositionally biased region" description="Low complexity" evidence="1">
    <location>
        <begin position="75"/>
        <end position="86"/>
    </location>
</feature>
<proteinExistence type="predicted"/>
<reference evidence="2 3" key="1">
    <citation type="journal article" date="2017" name="G3 (Bethesda)">
        <title>The Physical Genome Mapping of Anopheles albimanus Corrected Scaffold Misassemblies and Identified Interarm Rearrangements in Genus Anopheles.</title>
        <authorList>
            <person name="Artemov G.N."/>
            <person name="Peery A.N."/>
            <person name="Jiang X."/>
            <person name="Tu Z."/>
            <person name="Stegniy V.N."/>
            <person name="Sharakhova M.V."/>
            <person name="Sharakhov I.V."/>
        </authorList>
    </citation>
    <scope>NUCLEOTIDE SEQUENCE [LARGE SCALE GENOMIC DNA]</scope>
    <source>
        <strain evidence="2 3">ALBI9_A</strain>
    </source>
</reference>
<dbReference type="AlphaFoldDB" id="A0A182FWW5"/>
<protein>
    <submittedName>
        <fullName evidence="2">Uncharacterized protein</fullName>
    </submittedName>
</protein>
<sequence>MLERRRKPDYFIGSNGKPAMESAWVNLSTYRLPVIPNKAHIEAMAVRNFKTVKCLNNKVIQNGRDIHTSIPQALSSSKTGSSNTSKTDSRRWHDTNVCEITSITSTNIRCATRQSSVVSKIPSPVLLRNRGIISHYINHNSTSTSSNTSHHATGSLAVPVLSKCSTLRTQLDNRLSYQRSYDRNIFGFTKKTEQVVLPPLPN</sequence>
<dbReference type="EnsemblMetazoa" id="AALB014150-RA">
    <property type="protein sequence ID" value="AALB014150-PA"/>
    <property type="gene ID" value="AALB014150"/>
</dbReference>
<organism evidence="2 3">
    <name type="scientific">Anopheles albimanus</name>
    <name type="common">New world malaria mosquito</name>
    <dbReference type="NCBI Taxonomy" id="7167"/>
    <lineage>
        <taxon>Eukaryota</taxon>
        <taxon>Metazoa</taxon>
        <taxon>Ecdysozoa</taxon>
        <taxon>Arthropoda</taxon>
        <taxon>Hexapoda</taxon>
        <taxon>Insecta</taxon>
        <taxon>Pterygota</taxon>
        <taxon>Neoptera</taxon>
        <taxon>Endopterygota</taxon>
        <taxon>Diptera</taxon>
        <taxon>Nematocera</taxon>
        <taxon>Culicoidea</taxon>
        <taxon>Culicidae</taxon>
        <taxon>Anophelinae</taxon>
        <taxon>Anopheles</taxon>
    </lineage>
</organism>
<dbReference type="VEuPathDB" id="VectorBase:AALB014150"/>
<accession>A0A182FWW5</accession>
<dbReference type="Proteomes" id="UP000069272">
    <property type="component" value="Chromosome 2L"/>
</dbReference>
<feature type="region of interest" description="Disordered" evidence="1">
    <location>
        <begin position="70"/>
        <end position="91"/>
    </location>
</feature>
<keyword evidence="3" id="KW-1185">Reference proteome</keyword>
<name>A0A182FWW5_ANOAL</name>